<evidence type="ECO:0000259" key="1">
    <source>
        <dbReference type="PROSITE" id="PS51186"/>
    </source>
</evidence>
<comment type="caution">
    <text evidence="2">The sequence shown here is derived from an EMBL/GenBank/DDBJ whole genome shotgun (WGS) entry which is preliminary data.</text>
</comment>
<dbReference type="PANTHER" id="PTHR43617">
    <property type="entry name" value="L-AMINO ACID N-ACETYLTRANSFERASE"/>
    <property type="match status" value="1"/>
</dbReference>
<dbReference type="Pfam" id="PF13508">
    <property type="entry name" value="Acetyltransf_7"/>
    <property type="match status" value="1"/>
</dbReference>
<gene>
    <name evidence="2" type="ORF">F4Y42_11350</name>
</gene>
<feature type="domain" description="N-acetyltransferase" evidence="1">
    <location>
        <begin position="1"/>
        <end position="158"/>
    </location>
</feature>
<dbReference type="AlphaFoldDB" id="A0A6B0YTU1"/>
<proteinExistence type="predicted"/>
<keyword evidence="2" id="KW-0808">Transferase</keyword>
<dbReference type="InterPro" id="IPR000182">
    <property type="entry name" value="GNAT_dom"/>
</dbReference>
<dbReference type="InterPro" id="IPR050276">
    <property type="entry name" value="MshD_Acetyltransferase"/>
</dbReference>
<name>A0A6B0YTU1_9CHLR</name>
<dbReference type="EMBL" id="VXRG01000095">
    <property type="protein sequence ID" value="MXY94027.1"/>
    <property type="molecule type" value="Genomic_DNA"/>
</dbReference>
<dbReference type="PANTHER" id="PTHR43617:SF38">
    <property type="entry name" value="N-ACETYLTRANSFERASE DOMAIN-CONTAINING PROTEIN"/>
    <property type="match status" value="1"/>
</dbReference>
<organism evidence="2">
    <name type="scientific">Caldilineaceae bacterium SB0664_bin_27</name>
    <dbReference type="NCBI Taxonomy" id="2605260"/>
    <lineage>
        <taxon>Bacteria</taxon>
        <taxon>Bacillati</taxon>
        <taxon>Chloroflexota</taxon>
        <taxon>Caldilineae</taxon>
        <taxon>Caldilineales</taxon>
        <taxon>Caldilineaceae</taxon>
    </lineage>
</organism>
<reference evidence="2" key="1">
    <citation type="submission" date="2019-09" db="EMBL/GenBank/DDBJ databases">
        <title>Characterisation of the sponge microbiome using genome-centric metagenomics.</title>
        <authorList>
            <person name="Engelberts J.P."/>
            <person name="Robbins S.J."/>
            <person name="De Goeij J.M."/>
            <person name="Aranda M."/>
            <person name="Bell S.C."/>
            <person name="Webster N.S."/>
        </authorList>
    </citation>
    <scope>NUCLEOTIDE SEQUENCE</scope>
    <source>
        <strain evidence="2">SB0664_bin_27</strain>
    </source>
</reference>
<dbReference type="InterPro" id="IPR016181">
    <property type="entry name" value="Acyl_CoA_acyltransferase"/>
</dbReference>
<dbReference type="SUPFAM" id="SSF55729">
    <property type="entry name" value="Acyl-CoA N-acyltransferases (Nat)"/>
    <property type="match status" value="1"/>
</dbReference>
<dbReference type="GO" id="GO:0016747">
    <property type="term" value="F:acyltransferase activity, transferring groups other than amino-acyl groups"/>
    <property type="evidence" value="ECO:0007669"/>
    <property type="project" value="InterPro"/>
</dbReference>
<dbReference type="CDD" id="cd04301">
    <property type="entry name" value="NAT_SF"/>
    <property type="match status" value="1"/>
</dbReference>
<evidence type="ECO:0000313" key="2">
    <source>
        <dbReference type="EMBL" id="MXY94027.1"/>
    </source>
</evidence>
<dbReference type="PROSITE" id="PS51186">
    <property type="entry name" value="GNAT"/>
    <property type="match status" value="1"/>
</dbReference>
<dbReference type="Gene3D" id="3.40.630.30">
    <property type="match status" value="1"/>
</dbReference>
<accession>A0A6B0YTU1</accession>
<protein>
    <submittedName>
        <fullName evidence="2">GNAT family N-acetyltransferase</fullName>
    </submittedName>
</protein>
<sequence length="160" mass="17879">MEIRRFRPSDLETLKTITAICFDGVSIDQNIERLYGIIRGKDWRWRKGRHIDDDAAANADGIFVAEVDGQIVGYVTTRVDKAAGIGGIPNFAVLPEFQQKGIGRRLLEEAVSYFAAAGLAYARIETLDQNDVGAHFYPDFGFKEVARQIHYIMPITADEA</sequence>